<organism evidence="2 3">
    <name type="scientific">Subtercola lobariae</name>
    <dbReference type="NCBI Taxonomy" id="1588641"/>
    <lineage>
        <taxon>Bacteria</taxon>
        <taxon>Bacillati</taxon>
        <taxon>Actinomycetota</taxon>
        <taxon>Actinomycetes</taxon>
        <taxon>Micrococcales</taxon>
        <taxon>Microbacteriaceae</taxon>
        <taxon>Subtercola</taxon>
    </lineage>
</organism>
<dbReference type="InterPro" id="IPR007393">
    <property type="entry name" value="YlxR_dom"/>
</dbReference>
<dbReference type="EMBL" id="BMGP01000003">
    <property type="protein sequence ID" value="GGF25273.1"/>
    <property type="molecule type" value="Genomic_DNA"/>
</dbReference>
<dbReference type="AlphaFoldDB" id="A0A917EX87"/>
<dbReference type="Proteomes" id="UP000598775">
    <property type="component" value="Unassembled WGS sequence"/>
</dbReference>
<dbReference type="InterPro" id="IPR035931">
    <property type="entry name" value="YlxR-like_sf"/>
</dbReference>
<reference evidence="2 3" key="1">
    <citation type="journal article" date="2014" name="Int. J. Syst. Evol. Microbiol.">
        <title>Complete genome sequence of Corynebacterium casei LMG S-19264T (=DSM 44701T), isolated from a smear-ripened cheese.</title>
        <authorList>
            <consortium name="US DOE Joint Genome Institute (JGI-PGF)"/>
            <person name="Walter F."/>
            <person name="Albersmeier A."/>
            <person name="Kalinowski J."/>
            <person name="Ruckert C."/>
        </authorList>
    </citation>
    <scope>NUCLEOTIDE SEQUENCE [LARGE SCALE GENOMIC DNA]</scope>
    <source>
        <strain evidence="2 3">CGMCC 1.12976</strain>
    </source>
</reference>
<sequence length="83" mass="8954">MLRIVVQSGVNAQGSVLVADEAAVLLGRGAYIHPTLVCFEKAVKRRAFGRAFHIDPHDGTPLDTANLQTRLNGIVNKMSSPNE</sequence>
<accession>A0A917EX87</accession>
<evidence type="ECO:0000313" key="3">
    <source>
        <dbReference type="Proteomes" id="UP000598775"/>
    </source>
</evidence>
<gene>
    <name evidence="2" type="ORF">GCM10011399_18450</name>
</gene>
<comment type="caution">
    <text evidence="2">The sequence shown here is derived from an EMBL/GenBank/DDBJ whole genome shotgun (WGS) entry which is preliminary data.</text>
</comment>
<evidence type="ECO:0000313" key="2">
    <source>
        <dbReference type="EMBL" id="GGF25273.1"/>
    </source>
</evidence>
<protein>
    <recommendedName>
        <fullName evidence="1">YlxR domain-containing protein</fullName>
    </recommendedName>
</protein>
<dbReference type="SUPFAM" id="SSF64376">
    <property type="entry name" value="YlxR-like"/>
    <property type="match status" value="1"/>
</dbReference>
<evidence type="ECO:0000259" key="1">
    <source>
        <dbReference type="Pfam" id="PF04296"/>
    </source>
</evidence>
<feature type="domain" description="YlxR" evidence="1">
    <location>
        <begin position="1"/>
        <end position="55"/>
    </location>
</feature>
<dbReference type="Gene3D" id="3.30.1230.10">
    <property type="entry name" value="YlxR-like"/>
    <property type="match status" value="1"/>
</dbReference>
<dbReference type="Pfam" id="PF04296">
    <property type="entry name" value="YlxR"/>
    <property type="match status" value="1"/>
</dbReference>
<name>A0A917EX87_9MICO</name>
<proteinExistence type="predicted"/>
<keyword evidence="3" id="KW-1185">Reference proteome</keyword>